<comment type="caution">
    <text evidence="11">The sequence shown here is derived from an EMBL/GenBank/DDBJ whole genome shotgun (WGS) entry which is preliminary data.</text>
</comment>
<evidence type="ECO:0000313" key="12">
    <source>
        <dbReference type="Proteomes" id="UP000487350"/>
    </source>
</evidence>
<feature type="transmembrane region" description="Helical" evidence="10">
    <location>
        <begin position="47"/>
        <end position="65"/>
    </location>
</feature>
<dbReference type="GO" id="GO:0005886">
    <property type="term" value="C:plasma membrane"/>
    <property type="evidence" value="ECO:0007669"/>
    <property type="project" value="UniProtKB-SubCell"/>
</dbReference>
<evidence type="ECO:0000256" key="3">
    <source>
        <dbReference type="ARBA" id="ARBA00021717"/>
    </source>
</evidence>
<proteinExistence type="inferred from homology"/>
<feature type="transmembrane region" description="Helical" evidence="10">
    <location>
        <begin position="18"/>
        <end position="40"/>
    </location>
</feature>
<feature type="transmembrane region" description="Helical" evidence="10">
    <location>
        <begin position="188"/>
        <end position="211"/>
    </location>
</feature>
<keyword evidence="7 10" id="KW-0472">Membrane</keyword>
<accession>A0A844BB70</accession>
<keyword evidence="8 10" id="KW-0975">Bacterial flagellum</keyword>
<dbReference type="OrthoDB" id="8808595at2"/>
<sequence length="276" mass="28881">MFAELQQALWSAIPDQGYILAVFLLSLRLAAVFAMTPLLAAFSVPGVVRVLLVVALAAALALGVPSESMTAALSLQTGELVAACFFELSLGATLALGIITAFAAISFAGRLVDQQVGFGMAQVFDPLTRRQIPVLTSAFDKLGVVVFFLADGPHALLRGIAFSLERFPLGHAWPISASAPWIIKQAGALFSLGFALAAPVVVCLLLVELALGVVARNLPQMNMFVIGMPVKIIVGLVALSLWVGGMGAALNRVYGSIYRTWDGIFSAAPAAATAVR</sequence>
<keyword evidence="4 10" id="KW-1003">Cell membrane</keyword>
<dbReference type="AlphaFoldDB" id="A0A844BB70"/>
<dbReference type="Proteomes" id="UP000487350">
    <property type="component" value="Unassembled WGS sequence"/>
</dbReference>
<dbReference type="PRINTS" id="PR00953">
    <property type="entry name" value="TYPE3IMRPROT"/>
</dbReference>
<gene>
    <name evidence="11" type="primary">fliR</name>
    <name evidence="11" type="ORF">GHT07_15515</name>
</gene>
<evidence type="ECO:0000256" key="8">
    <source>
        <dbReference type="ARBA" id="ARBA00023143"/>
    </source>
</evidence>
<feature type="transmembrane region" description="Helical" evidence="10">
    <location>
        <begin position="85"/>
        <end position="112"/>
    </location>
</feature>
<dbReference type="GO" id="GO:0044780">
    <property type="term" value="P:bacterial-type flagellum assembly"/>
    <property type="evidence" value="ECO:0007669"/>
    <property type="project" value="UniProtKB-UniRule"/>
</dbReference>
<keyword evidence="11" id="KW-0282">Flagellum</keyword>
<feature type="transmembrane region" description="Helical" evidence="10">
    <location>
        <begin position="223"/>
        <end position="243"/>
    </location>
</feature>
<keyword evidence="5 10" id="KW-0812">Transmembrane</keyword>
<dbReference type="Pfam" id="PF01311">
    <property type="entry name" value="Bac_export_1"/>
    <property type="match status" value="1"/>
</dbReference>
<dbReference type="NCBIfam" id="TIGR01400">
    <property type="entry name" value="fliR"/>
    <property type="match status" value="1"/>
</dbReference>
<dbReference type="PANTHER" id="PTHR30065:SF1">
    <property type="entry name" value="SURFACE PRESENTATION OF ANTIGENS PROTEIN SPAR"/>
    <property type="match status" value="1"/>
</dbReference>
<dbReference type="InterPro" id="IPR002010">
    <property type="entry name" value="T3SS_IM_R"/>
</dbReference>
<keyword evidence="12" id="KW-1185">Reference proteome</keyword>
<dbReference type="PANTHER" id="PTHR30065">
    <property type="entry name" value="FLAGELLAR BIOSYNTHETIC PROTEIN FLIR"/>
    <property type="match status" value="1"/>
</dbReference>
<evidence type="ECO:0000256" key="6">
    <source>
        <dbReference type="ARBA" id="ARBA00022989"/>
    </source>
</evidence>
<comment type="subcellular location">
    <subcellularLocation>
        <location evidence="10">Cell membrane</location>
        <topology evidence="10">Multi-pass membrane protein</topology>
    </subcellularLocation>
    <subcellularLocation>
        <location evidence="10">Bacterial flagellum basal body</location>
    </subcellularLocation>
</comment>
<keyword evidence="11" id="KW-0969">Cilium</keyword>
<organism evidence="11 12">
    <name type="scientific">Caenimonas koreensis DSM 17982</name>
    <dbReference type="NCBI Taxonomy" id="1121255"/>
    <lineage>
        <taxon>Bacteria</taxon>
        <taxon>Pseudomonadati</taxon>
        <taxon>Pseudomonadota</taxon>
        <taxon>Betaproteobacteria</taxon>
        <taxon>Burkholderiales</taxon>
        <taxon>Comamonadaceae</taxon>
        <taxon>Caenimonas</taxon>
    </lineage>
</organism>
<evidence type="ECO:0000256" key="4">
    <source>
        <dbReference type="ARBA" id="ARBA00022475"/>
    </source>
</evidence>
<comment type="function">
    <text evidence="1 10">Role in flagellar biosynthesis.</text>
</comment>
<evidence type="ECO:0000256" key="2">
    <source>
        <dbReference type="ARBA" id="ARBA00009772"/>
    </source>
</evidence>
<name>A0A844BB70_9BURK</name>
<protein>
    <recommendedName>
        <fullName evidence="3 9">Flagellar biosynthetic protein FliR</fullName>
    </recommendedName>
</protein>
<comment type="similarity">
    <text evidence="2 10">Belongs to the FliR/MopE/SpaR family.</text>
</comment>
<dbReference type="GO" id="GO:0006605">
    <property type="term" value="P:protein targeting"/>
    <property type="evidence" value="ECO:0007669"/>
    <property type="project" value="UniProtKB-UniRule"/>
</dbReference>
<evidence type="ECO:0000256" key="7">
    <source>
        <dbReference type="ARBA" id="ARBA00023136"/>
    </source>
</evidence>
<evidence type="ECO:0000256" key="9">
    <source>
        <dbReference type="NCBIfam" id="TIGR01400"/>
    </source>
</evidence>
<evidence type="ECO:0000256" key="10">
    <source>
        <dbReference type="RuleBase" id="RU362071"/>
    </source>
</evidence>
<dbReference type="RefSeq" id="WP_153586020.1">
    <property type="nucleotide sequence ID" value="NZ_WJBU01000015.1"/>
</dbReference>
<dbReference type="GO" id="GO:0009425">
    <property type="term" value="C:bacterial-type flagellum basal body"/>
    <property type="evidence" value="ECO:0007669"/>
    <property type="project" value="UniProtKB-SubCell"/>
</dbReference>
<dbReference type="InterPro" id="IPR006303">
    <property type="entry name" value="FliR"/>
</dbReference>
<keyword evidence="6 10" id="KW-1133">Transmembrane helix</keyword>
<reference evidence="11 12" key="1">
    <citation type="submission" date="2019-11" db="EMBL/GenBank/DDBJ databases">
        <title>Caenimonas koreensis gen. nov., sp. nov., isolated from activated sludge.</title>
        <authorList>
            <person name="Seung H.R."/>
        </authorList>
    </citation>
    <scope>NUCLEOTIDE SEQUENCE [LARGE SCALE GENOMIC DNA]</scope>
    <source>
        <strain evidence="11 12">EMB320</strain>
    </source>
</reference>
<evidence type="ECO:0000256" key="1">
    <source>
        <dbReference type="ARBA" id="ARBA00002578"/>
    </source>
</evidence>
<evidence type="ECO:0000313" key="11">
    <source>
        <dbReference type="EMBL" id="MRD48697.1"/>
    </source>
</evidence>
<keyword evidence="11" id="KW-0966">Cell projection</keyword>
<dbReference type="EMBL" id="WJBU01000015">
    <property type="protein sequence ID" value="MRD48697.1"/>
    <property type="molecule type" value="Genomic_DNA"/>
</dbReference>
<evidence type="ECO:0000256" key="5">
    <source>
        <dbReference type="ARBA" id="ARBA00022692"/>
    </source>
</evidence>